<keyword evidence="1" id="KW-1185">Reference proteome</keyword>
<sequence>MAKSTGMSKALAIGIGVITVCSVGCLVVMAVFFQIQVGNNKPTPPPRPILPTPLPTDLPESLRLPDSLIPESYNVFLQPYLYAAITNNYTEQSYLFTGNSTVRVNCTKTSSRVFLHVHNINVTAVEVRKSDTNEKLPLKGYQIFKNETNFLDIHLEVAIKENGTYDIFTEFEGELLEDLTGFYASRYTGKGTDDEDEERFLATSLLQPTDARTVFPCFDEPAMKAVFTITIIHRPEIRARSNEDGDPRTIQINGTDWIRTTFKPTKKMSSYLLGFIIYDTHTFSYVSKGTRTKIHVHGRSEAIDAGHADYALETTETILSHYENIFGLRYPMSKIDQIALPDFGVRAMENWGFISYQESGLLYDKETASTFDEEQVTTLIAHELAHQWFGNLVTMSWWNDLWLKEGFATYMSYKGVEAVGWDLKDLIVLREIQTAFQMDSLNTSHPLSMNAYDVQTSSQISELFDDITYSKGAAVLRMLATRMGENEFMKGVKMYLSKFQFENTVPKDLWECLNMDTHIKVDEFMKTWTEEVGYPVLTIITDTGDTSQEQFLLKKEGGHDSLWHIPIKYMTLKAGVKEFPNFFTDKGPDPIPDFKIGKDNWLLANINCTGFYRVNYDEENWNRLTAQLQKNHRIIPLINRGQLIDDAFNLARAHRLNVTIALNLTKYLINDLEYIPWESALKNLDFFTLMFDRSEVYGPIMKYLRNLVTPLYEEYEEYTINGTIPIEKYTDQCNQVNAITVACSNGLPECITMAKDLFSDYKNGSNPIHPNLRRAVYCSAVASGDEDDWEYVWEEYQKATVAAEKDKLRYALSCTKEIWLLNRYLQYTLEPSKIRKMDMVSTISYIAQNVAGQPLAWDFIRGHWSYITQEYGAGIISLGSLLDVVTKRFSTEVELEELKQLQREQIQDDKWIAARALEQVIERTAANIIWVKENKQVVKDWFIAEL</sequence>
<gene>
    <name evidence="2" type="primary">anpeplb</name>
    <name evidence="2" type="synonym">anpepa</name>
    <name evidence="2" type="synonym">fd60b03</name>
    <name evidence="2" type="synonym">si:ch211-200o3.4</name>
    <name evidence="2" type="synonym">wu:fd60b03</name>
</gene>
<accession>A0AC58HTH0</accession>
<dbReference type="Proteomes" id="UP000000437">
    <property type="component" value="Chromosome 18"/>
</dbReference>
<evidence type="ECO:0000313" key="2">
    <source>
        <dbReference type="RefSeq" id="XP_073785289.1"/>
    </source>
</evidence>
<reference evidence="2" key="1">
    <citation type="submission" date="2025-08" db="UniProtKB">
        <authorList>
            <consortium name="RefSeq"/>
        </authorList>
    </citation>
    <scope>IDENTIFICATION</scope>
    <source>
        <strain evidence="2">Tuebingen</strain>
        <tissue evidence="2">Fibroblasts and whole tissue</tissue>
    </source>
</reference>
<name>A0AC58HTH0_DANRE</name>
<evidence type="ECO:0000313" key="1">
    <source>
        <dbReference type="Proteomes" id="UP000000437"/>
    </source>
</evidence>
<protein>
    <submittedName>
        <fullName evidence="2">Alanyl (Membrane) aminopeptidase-like b isoform X1</fullName>
    </submittedName>
</protein>
<proteinExistence type="predicted"/>
<organism evidence="1 2">
    <name type="scientific">Danio rerio</name>
    <name type="common">Zebrafish</name>
    <name type="synonym">Brachydanio rerio</name>
    <dbReference type="NCBI Taxonomy" id="7955"/>
    <lineage>
        <taxon>Eukaryota</taxon>
        <taxon>Metazoa</taxon>
        <taxon>Chordata</taxon>
        <taxon>Craniata</taxon>
        <taxon>Vertebrata</taxon>
        <taxon>Euteleostomi</taxon>
        <taxon>Actinopterygii</taxon>
        <taxon>Neopterygii</taxon>
        <taxon>Teleostei</taxon>
        <taxon>Ostariophysi</taxon>
        <taxon>Cypriniformes</taxon>
        <taxon>Danionidae</taxon>
        <taxon>Danioninae</taxon>
        <taxon>Danio</taxon>
    </lineage>
</organism>
<dbReference type="RefSeq" id="XP_073785289.1">
    <property type="nucleotide sequence ID" value="XM_073929188.1"/>
</dbReference>